<reference evidence="2 3" key="1">
    <citation type="submission" date="2024-03" db="EMBL/GenBank/DDBJ databases">
        <title>Phenotype and Genome Characterization of a Sulfate-Reducing Bacterium Pseudodesulfovibrio sp. strain 5S69, isolated from Petroleum Reservoir in Tatarstan (Russia).</title>
        <authorList>
            <person name="Bidzhieva S.K."/>
            <person name="Kadnikov V."/>
            <person name="Tourova T.P."/>
            <person name="Samigullina S.R."/>
            <person name="Sokolova D.S."/>
            <person name="Poltaraus A.B."/>
            <person name="Avtukh A.N."/>
            <person name="Tereshina V.M."/>
            <person name="Mardanov A.V."/>
            <person name="Nazina T.N."/>
        </authorList>
    </citation>
    <scope>NUCLEOTIDE SEQUENCE [LARGE SCALE GENOMIC DNA]</scope>
    <source>
        <strain evidence="2 3">5S69</strain>
    </source>
</reference>
<evidence type="ECO:0000313" key="2">
    <source>
        <dbReference type="EMBL" id="WWX22050.1"/>
    </source>
</evidence>
<evidence type="ECO:0000313" key="3">
    <source>
        <dbReference type="Proteomes" id="UP001385389"/>
    </source>
</evidence>
<evidence type="ECO:0008006" key="4">
    <source>
        <dbReference type="Google" id="ProtNLM"/>
    </source>
</evidence>
<dbReference type="Proteomes" id="UP001385389">
    <property type="component" value="Chromosome"/>
</dbReference>
<keyword evidence="3" id="KW-1185">Reference proteome</keyword>
<dbReference type="EMBL" id="CP146609">
    <property type="protein sequence ID" value="WWX22050.1"/>
    <property type="molecule type" value="Genomic_DNA"/>
</dbReference>
<evidence type="ECO:0000256" key="1">
    <source>
        <dbReference type="SAM" id="Phobius"/>
    </source>
</evidence>
<dbReference type="RefSeq" id="WP_338667731.1">
    <property type="nucleotide sequence ID" value="NZ_CP146609.1"/>
</dbReference>
<sequence>MSFTSDTPQEYLDLKKLTLRFARRWKTIVLFVAATVAISLVVALWRPESISSQSFLVTPIVNSLNLSKELYEFTREFIKTDGLQIALASKLGTTDSFRIEGIFQDNSGTITINCIAQDRDVATAAANDVLPVVAEVTAPLLATYKHRYADAAQFFSKSDERMANIELSLAKTKRTLMDSAKDYDKQNELWIETIDQLQATNLQFRQLQNNFDAGYKKSLQDIQVPMIRLITKPHILKPKTKLEQAIIIFAACIGGLMAAILWIIISDWVGTTRKLLRAEKNAS</sequence>
<accession>A0ABZ2J0Y7</accession>
<organism evidence="2 3">
    <name type="scientific">Pseudodesulfovibrio methanolicus</name>
    <dbReference type="NCBI Taxonomy" id="3126690"/>
    <lineage>
        <taxon>Bacteria</taxon>
        <taxon>Pseudomonadati</taxon>
        <taxon>Thermodesulfobacteriota</taxon>
        <taxon>Desulfovibrionia</taxon>
        <taxon>Desulfovibrionales</taxon>
        <taxon>Desulfovibrionaceae</taxon>
    </lineage>
</organism>
<keyword evidence="1" id="KW-0812">Transmembrane</keyword>
<keyword evidence="1" id="KW-0472">Membrane</keyword>
<keyword evidence="1" id="KW-1133">Transmembrane helix</keyword>
<proteinExistence type="predicted"/>
<feature type="transmembrane region" description="Helical" evidence="1">
    <location>
        <begin position="245"/>
        <end position="265"/>
    </location>
</feature>
<name>A0ABZ2J0Y7_9BACT</name>
<gene>
    <name evidence="2" type="ORF">V8V93_16595</name>
</gene>
<feature type="transmembrane region" description="Helical" evidence="1">
    <location>
        <begin position="25"/>
        <end position="45"/>
    </location>
</feature>
<protein>
    <recommendedName>
        <fullName evidence="4">Lipopolysaccharide biosynthesis protein</fullName>
    </recommendedName>
</protein>